<comment type="caution">
    <text evidence="5">The sequence shown here is derived from an EMBL/GenBank/DDBJ whole genome shotgun (WGS) entry which is preliminary data.</text>
</comment>
<dbReference type="PANTHER" id="PTHR30024:SF47">
    <property type="entry name" value="TAURINE-BINDING PERIPLASMIC PROTEIN"/>
    <property type="match status" value="1"/>
</dbReference>
<dbReference type="AlphaFoldDB" id="X0SK48"/>
<dbReference type="GO" id="GO:0042918">
    <property type="term" value="P:alkanesulfonate transmembrane transport"/>
    <property type="evidence" value="ECO:0007669"/>
    <property type="project" value="TreeGrafter"/>
</dbReference>
<evidence type="ECO:0000256" key="1">
    <source>
        <dbReference type="ARBA" id="ARBA00004418"/>
    </source>
</evidence>
<comment type="similarity">
    <text evidence="2">Belongs to the bacterial solute-binding protein SsuA/TauA family.</text>
</comment>
<keyword evidence="3" id="KW-0732">Signal</keyword>
<dbReference type="PANTHER" id="PTHR30024">
    <property type="entry name" value="ALIPHATIC SULFONATES-BINDING PROTEIN-RELATED"/>
    <property type="match status" value="1"/>
</dbReference>
<evidence type="ECO:0000256" key="2">
    <source>
        <dbReference type="ARBA" id="ARBA00010742"/>
    </source>
</evidence>
<evidence type="ECO:0000256" key="3">
    <source>
        <dbReference type="ARBA" id="ARBA00022729"/>
    </source>
</evidence>
<protein>
    <recommendedName>
        <fullName evidence="4">SsuA/THI5-like domain-containing protein</fullName>
    </recommendedName>
</protein>
<feature type="domain" description="SsuA/THI5-like" evidence="4">
    <location>
        <begin position="35"/>
        <end position="146"/>
    </location>
</feature>
<dbReference type="Gene3D" id="3.40.190.10">
    <property type="entry name" value="Periplasmic binding protein-like II"/>
    <property type="match status" value="2"/>
</dbReference>
<dbReference type="InterPro" id="IPR015168">
    <property type="entry name" value="SsuA/THI5"/>
</dbReference>
<proteinExistence type="inferred from homology"/>
<feature type="non-terminal residue" evidence="5">
    <location>
        <position position="148"/>
    </location>
</feature>
<gene>
    <name evidence="5" type="ORF">S01H1_16386</name>
</gene>
<sequence length="148" mass="15763">MDFLVGGCQQNSPRNDKGPVEKITLAAYAGDTGALVYVAEDQGYFEENGLEVTIKDYESGKAAADALIDGEADICTSADFVFVSNSFDHADLRVFGTVATAEVIELVARKDKGITTPTDLKGKRIGVTKKSSAESDLGKFLLYNGLSI</sequence>
<evidence type="ECO:0000259" key="4">
    <source>
        <dbReference type="Pfam" id="PF09084"/>
    </source>
</evidence>
<dbReference type="SUPFAM" id="SSF53850">
    <property type="entry name" value="Periplasmic binding protein-like II"/>
    <property type="match status" value="1"/>
</dbReference>
<dbReference type="EMBL" id="BARS01008618">
    <property type="protein sequence ID" value="GAF81394.1"/>
    <property type="molecule type" value="Genomic_DNA"/>
</dbReference>
<comment type="subcellular location">
    <subcellularLocation>
        <location evidence="1">Periplasm</location>
    </subcellularLocation>
</comment>
<dbReference type="GO" id="GO:0042597">
    <property type="term" value="C:periplasmic space"/>
    <property type="evidence" value="ECO:0007669"/>
    <property type="project" value="UniProtKB-SubCell"/>
</dbReference>
<accession>X0SK48</accession>
<organism evidence="5">
    <name type="scientific">marine sediment metagenome</name>
    <dbReference type="NCBI Taxonomy" id="412755"/>
    <lineage>
        <taxon>unclassified sequences</taxon>
        <taxon>metagenomes</taxon>
        <taxon>ecological metagenomes</taxon>
    </lineage>
</organism>
<reference evidence="5" key="1">
    <citation type="journal article" date="2014" name="Front. Microbiol.">
        <title>High frequency of phylogenetically diverse reductive dehalogenase-homologous genes in deep subseafloor sedimentary metagenomes.</title>
        <authorList>
            <person name="Kawai M."/>
            <person name="Futagami T."/>
            <person name="Toyoda A."/>
            <person name="Takaki Y."/>
            <person name="Nishi S."/>
            <person name="Hori S."/>
            <person name="Arai W."/>
            <person name="Tsubouchi T."/>
            <person name="Morono Y."/>
            <person name="Uchiyama I."/>
            <person name="Ito T."/>
            <person name="Fujiyama A."/>
            <person name="Inagaki F."/>
            <person name="Takami H."/>
        </authorList>
    </citation>
    <scope>NUCLEOTIDE SEQUENCE</scope>
    <source>
        <strain evidence="5">Expedition CK06-06</strain>
    </source>
</reference>
<dbReference type="Pfam" id="PF09084">
    <property type="entry name" value="NMT1"/>
    <property type="match status" value="1"/>
</dbReference>
<evidence type="ECO:0000313" key="5">
    <source>
        <dbReference type="EMBL" id="GAF81394.1"/>
    </source>
</evidence>
<name>X0SK48_9ZZZZ</name>